<proteinExistence type="predicted"/>
<dbReference type="Pfam" id="PF00174">
    <property type="entry name" value="Oxidored_molyb"/>
    <property type="match status" value="1"/>
</dbReference>
<dbReference type="Pfam" id="PF13620">
    <property type="entry name" value="CarboxypepD_reg"/>
    <property type="match status" value="1"/>
</dbReference>
<keyword evidence="4" id="KW-1185">Reference proteome</keyword>
<evidence type="ECO:0000256" key="1">
    <source>
        <dbReference type="SAM" id="SignalP"/>
    </source>
</evidence>
<feature type="domain" description="Oxidoreductase molybdopterin-binding" evidence="2">
    <location>
        <begin position="175"/>
        <end position="279"/>
    </location>
</feature>
<dbReference type="Gene3D" id="2.60.40.1120">
    <property type="entry name" value="Carboxypeptidase-like, regulatory domain"/>
    <property type="match status" value="1"/>
</dbReference>
<dbReference type="Gene3D" id="3.90.420.10">
    <property type="entry name" value="Oxidoreductase, molybdopterin-binding domain"/>
    <property type="match status" value="1"/>
</dbReference>
<reference evidence="3 4" key="1">
    <citation type="submission" date="2020-08" db="EMBL/GenBank/DDBJ databases">
        <title>Genomic Encyclopedia of Type Strains, Phase IV (KMG-IV): sequencing the most valuable type-strain genomes for metagenomic binning, comparative biology and taxonomic classification.</title>
        <authorList>
            <person name="Goeker M."/>
        </authorList>
    </citation>
    <scope>NUCLEOTIDE SEQUENCE [LARGE SCALE GENOMIC DNA]</scope>
    <source>
        <strain evidence="3 4">DSM 103733</strain>
    </source>
</reference>
<feature type="signal peptide" evidence="1">
    <location>
        <begin position="1"/>
        <end position="24"/>
    </location>
</feature>
<dbReference type="InterPro" id="IPR000572">
    <property type="entry name" value="OxRdtase_Mopterin-bd_dom"/>
</dbReference>
<dbReference type="AlphaFoldDB" id="A0A841JLI6"/>
<feature type="chain" id="PRO_5032860222" description="Oxidoreductase molybdopterin-binding domain-containing protein" evidence="1">
    <location>
        <begin position="25"/>
        <end position="281"/>
    </location>
</feature>
<dbReference type="Proteomes" id="UP000538666">
    <property type="component" value="Unassembled WGS sequence"/>
</dbReference>
<accession>A0A841JLI6</accession>
<organism evidence="3 4">
    <name type="scientific">Silvibacterium bohemicum</name>
    <dbReference type="NCBI Taxonomy" id="1577686"/>
    <lineage>
        <taxon>Bacteria</taxon>
        <taxon>Pseudomonadati</taxon>
        <taxon>Acidobacteriota</taxon>
        <taxon>Terriglobia</taxon>
        <taxon>Terriglobales</taxon>
        <taxon>Acidobacteriaceae</taxon>
        <taxon>Silvibacterium</taxon>
    </lineage>
</organism>
<gene>
    <name evidence="3" type="ORF">HNQ77_000001</name>
</gene>
<evidence type="ECO:0000259" key="2">
    <source>
        <dbReference type="Pfam" id="PF00174"/>
    </source>
</evidence>
<dbReference type="InterPro" id="IPR036374">
    <property type="entry name" value="OxRdtase_Mopterin-bd_sf"/>
</dbReference>
<evidence type="ECO:0000313" key="4">
    <source>
        <dbReference type="Proteomes" id="UP000538666"/>
    </source>
</evidence>
<evidence type="ECO:0000313" key="3">
    <source>
        <dbReference type="EMBL" id="MBB6142063.1"/>
    </source>
</evidence>
<dbReference type="SUPFAM" id="SSF56524">
    <property type="entry name" value="Oxidoreductase molybdopterin-binding domain"/>
    <property type="match status" value="1"/>
</dbReference>
<dbReference type="EMBL" id="JACHEK010000001">
    <property type="protein sequence ID" value="MBB6142063.1"/>
    <property type="molecule type" value="Genomic_DNA"/>
</dbReference>
<sequence>MLPVNSKSLAAVVFAVVISVCAFAQQEKSVPITIHVADVTGTPISGAAVTIIPSASCSQVDAQTDGTGTLAVALKPCSYQVSVYSSGFFPLAKSLNVQNSAAQILQFALTVATGTGPVISLGPNLNPEHPALTVMLPAEVVGALYISAGPDHTKTIDLATLKTMPQRTVKFHNVHTKAEETYTGVPLIDLLASLGVPHGKDLHGKPLSDYIVATGSDGYKAVLALAELDPEFHPGDVIVADAMDGKPLDATNGPFKLVVTEDKRPARSVHNLVLIEVKTAE</sequence>
<dbReference type="InterPro" id="IPR008969">
    <property type="entry name" value="CarboxyPept-like_regulatory"/>
</dbReference>
<dbReference type="RefSeq" id="WP_050057341.1">
    <property type="nucleotide sequence ID" value="NZ_JACHEK010000001.1"/>
</dbReference>
<name>A0A841JLI6_9BACT</name>
<dbReference type="SUPFAM" id="SSF49464">
    <property type="entry name" value="Carboxypeptidase regulatory domain-like"/>
    <property type="match status" value="1"/>
</dbReference>
<protein>
    <recommendedName>
        <fullName evidence="2">Oxidoreductase molybdopterin-binding domain-containing protein</fullName>
    </recommendedName>
</protein>
<comment type="caution">
    <text evidence="3">The sequence shown here is derived from an EMBL/GenBank/DDBJ whole genome shotgun (WGS) entry which is preliminary data.</text>
</comment>
<keyword evidence="1" id="KW-0732">Signal</keyword>